<dbReference type="Proteomes" id="UP000760668">
    <property type="component" value="Unassembled WGS sequence"/>
</dbReference>
<dbReference type="HAMAP" id="MF_00674">
    <property type="entry name" value="UPF0251"/>
    <property type="match status" value="1"/>
</dbReference>
<dbReference type="RefSeq" id="WP_295369787.1">
    <property type="nucleotide sequence ID" value="NZ_DYUC01000041.1"/>
</dbReference>
<reference evidence="3" key="1">
    <citation type="journal article" date="2021" name="PeerJ">
        <title>Extensive microbial diversity within the chicken gut microbiome revealed by metagenomics and culture.</title>
        <authorList>
            <person name="Gilroy R."/>
            <person name="Ravi A."/>
            <person name="Getino M."/>
            <person name="Pursley I."/>
            <person name="Horton D.L."/>
            <person name="Alikhan N.F."/>
            <person name="Baker D."/>
            <person name="Gharbi K."/>
            <person name="Hall N."/>
            <person name="Watson M."/>
            <person name="Adriaenssens E.M."/>
            <person name="Foster-Nyarko E."/>
            <person name="Jarju S."/>
            <person name="Secka A."/>
            <person name="Antonio M."/>
            <person name="Oren A."/>
            <person name="Chaudhuri R.R."/>
            <person name="La Ragione R."/>
            <person name="Hildebrand F."/>
            <person name="Pallen M.J."/>
        </authorList>
    </citation>
    <scope>NUCLEOTIDE SEQUENCE</scope>
    <source>
        <strain evidence="3">CHK179-5677</strain>
    </source>
</reference>
<comment type="similarity">
    <text evidence="1 2">Belongs to the UPF0251 family.</text>
</comment>
<comment type="caution">
    <text evidence="3">The sequence shown here is derived from an EMBL/GenBank/DDBJ whole genome shotgun (WGS) entry which is preliminary data.</text>
</comment>
<dbReference type="Pfam" id="PF02001">
    <property type="entry name" value="DUF134"/>
    <property type="match status" value="1"/>
</dbReference>
<organism evidence="3 4">
    <name type="scientific">Pseudoflavonifractor capillosus</name>
    <dbReference type="NCBI Taxonomy" id="106588"/>
    <lineage>
        <taxon>Bacteria</taxon>
        <taxon>Bacillati</taxon>
        <taxon>Bacillota</taxon>
        <taxon>Clostridia</taxon>
        <taxon>Eubacteriales</taxon>
        <taxon>Oscillospiraceae</taxon>
        <taxon>Pseudoflavonifractor</taxon>
    </lineage>
</organism>
<evidence type="ECO:0000256" key="2">
    <source>
        <dbReference type="HAMAP-Rule" id="MF_00674"/>
    </source>
</evidence>
<dbReference type="PANTHER" id="PTHR37478">
    <property type="match status" value="1"/>
</dbReference>
<proteinExistence type="inferred from homology"/>
<evidence type="ECO:0000256" key="1">
    <source>
        <dbReference type="ARBA" id="ARBA00009350"/>
    </source>
</evidence>
<reference evidence="3" key="2">
    <citation type="submission" date="2021-09" db="EMBL/GenBank/DDBJ databases">
        <authorList>
            <person name="Gilroy R."/>
        </authorList>
    </citation>
    <scope>NUCLEOTIDE SEQUENCE</scope>
    <source>
        <strain evidence="3">CHK179-5677</strain>
    </source>
</reference>
<evidence type="ECO:0000313" key="4">
    <source>
        <dbReference type="Proteomes" id="UP000760668"/>
    </source>
</evidence>
<dbReference type="InterPro" id="IPR036388">
    <property type="entry name" value="WH-like_DNA-bd_sf"/>
</dbReference>
<dbReference type="InterPro" id="IPR013324">
    <property type="entry name" value="RNA_pol_sigma_r3/r4-like"/>
</dbReference>
<dbReference type="AlphaFoldDB" id="A0A921MLM3"/>
<gene>
    <name evidence="3" type="ORF">K8V01_04525</name>
</gene>
<accession>A0A921MLM3</accession>
<name>A0A921MLM3_9FIRM</name>
<dbReference type="SUPFAM" id="SSF88659">
    <property type="entry name" value="Sigma3 and sigma4 domains of RNA polymerase sigma factors"/>
    <property type="match status" value="1"/>
</dbReference>
<dbReference type="PANTHER" id="PTHR37478:SF2">
    <property type="entry name" value="UPF0251 PROTEIN TK0562"/>
    <property type="match status" value="1"/>
</dbReference>
<dbReference type="EMBL" id="DYUC01000041">
    <property type="protein sequence ID" value="HJG86276.1"/>
    <property type="molecule type" value="Genomic_DNA"/>
</dbReference>
<dbReference type="Gene3D" id="1.10.10.10">
    <property type="entry name" value="Winged helix-like DNA-binding domain superfamily/Winged helix DNA-binding domain"/>
    <property type="match status" value="1"/>
</dbReference>
<protein>
    <recommendedName>
        <fullName evidence="2">UPF0251 protein K8V01_04525</fullName>
    </recommendedName>
</protein>
<evidence type="ECO:0000313" key="3">
    <source>
        <dbReference type="EMBL" id="HJG86276.1"/>
    </source>
</evidence>
<sequence length="120" mass="13126">MPRPQKCRRVCQLPGWAGFAPVGERPGPEEPVVLTVDEFEVIRLLDLEGLTQEACAAQMEIARTTVTGICDSARRKLADALVNGKRLVIAGGNYRLCDGPGCCHRRGGCRRKQCFGGEDR</sequence>
<dbReference type="InterPro" id="IPR002852">
    <property type="entry name" value="UPF0251"/>
</dbReference>